<feature type="transmembrane region" description="Helical" evidence="1">
    <location>
        <begin position="238"/>
        <end position="260"/>
    </location>
</feature>
<name>A0A9P1I955_9PELO</name>
<feature type="transmembrane region" description="Helical" evidence="1">
    <location>
        <begin position="192"/>
        <end position="217"/>
    </location>
</feature>
<feature type="domain" description="7TM GPCR serpentine receptor class x (Srx)" evidence="2">
    <location>
        <begin position="37"/>
        <end position="292"/>
    </location>
</feature>
<evidence type="ECO:0000313" key="3">
    <source>
        <dbReference type="EMBL" id="CAI5440780.1"/>
    </source>
</evidence>
<evidence type="ECO:0000259" key="2">
    <source>
        <dbReference type="Pfam" id="PF10328"/>
    </source>
</evidence>
<keyword evidence="1" id="KW-1133">Transmembrane helix</keyword>
<sequence length="460" mass="52569">MSLSNKTLESIWIEESRPEDIAERWMTISAGLFMIFSGALGIFLNSVVFYRFITQKNISGFYILCASKTISNNLILLGYVFYNGPVALFNTYFGPDIINIIVNQSMAYGVYVQGPLTQLCIAANRFLVIILPAHAQRDGGKCVVFTALSFCWCISLFVLLAGFPDNCLNLFNIEILTWDNLDPCVDILADSVMYLVMFLAVCSNSFNVIVATKLIFNATNNHIDSYATKRRKQTARKLFMQNCFQDWVYLIDTLNSMYVYTWSSDILYQFFFTMFSNLFVHVADAGIMLLFNYEKKNQTAHKHKSPARCDDCRRLKSIVIIKVSQFPSIELEEFIFNQNVLIDIPLSILRCGQPFNSQISIQELDSNKLDQIVASTSQFTTVSQRNLQLTATIFGDELHSDKYNFQLTVKDNCLTKAIVRRIVIFHNGIPIQKSFYNIKIDLDLDNLSNVIAPIVKYYQK</sequence>
<evidence type="ECO:0000313" key="4">
    <source>
        <dbReference type="Proteomes" id="UP001152747"/>
    </source>
</evidence>
<proteinExistence type="predicted"/>
<reference evidence="3" key="1">
    <citation type="submission" date="2022-11" db="EMBL/GenBank/DDBJ databases">
        <authorList>
            <person name="Kikuchi T."/>
        </authorList>
    </citation>
    <scope>NUCLEOTIDE SEQUENCE</scope>
    <source>
        <strain evidence="3">PS1010</strain>
    </source>
</reference>
<feature type="transmembrane region" description="Helical" evidence="1">
    <location>
        <begin position="25"/>
        <end position="49"/>
    </location>
</feature>
<dbReference type="Gene3D" id="1.20.1070.10">
    <property type="entry name" value="Rhodopsin 7-helix transmembrane proteins"/>
    <property type="match status" value="1"/>
</dbReference>
<keyword evidence="1" id="KW-0812">Transmembrane</keyword>
<feature type="transmembrane region" description="Helical" evidence="1">
    <location>
        <begin position="61"/>
        <end position="82"/>
    </location>
</feature>
<gene>
    <name evidence="3" type="ORF">CAMP_LOCUS3417</name>
</gene>
<feature type="transmembrane region" description="Helical" evidence="1">
    <location>
        <begin position="266"/>
        <end position="291"/>
    </location>
</feature>
<dbReference type="PANTHER" id="PTHR46952:SF3">
    <property type="entry name" value="7TM GPCR SERPENTINE RECEPTOR CLASS X (SRX) DOMAIN-CONTAINING PROTEIN"/>
    <property type="match status" value="1"/>
</dbReference>
<dbReference type="SUPFAM" id="SSF81321">
    <property type="entry name" value="Family A G protein-coupled receptor-like"/>
    <property type="match status" value="1"/>
</dbReference>
<dbReference type="Pfam" id="PF10328">
    <property type="entry name" value="7TM_GPCR_Srx"/>
    <property type="match status" value="1"/>
</dbReference>
<accession>A0A9P1I955</accession>
<evidence type="ECO:0000256" key="1">
    <source>
        <dbReference type="SAM" id="Phobius"/>
    </source>
</evidence>
<feature type="transmembrane region" description="Helical" evidence="1">
    <location>
        <begin position="142"/>
        <end position="163"/>
    </location>
</feature>
<dbReference type="Proteomes" id="UP001152747">
    <property type="component" value="Unassembled WGS sequence"/>
</dbReference>
<protein>
    <recommendedName>
        <fullName evidence="2">7TM GPCR serpentine receptor class x (Srx) domain-containing protein</fullName>
    </recommendedName>
</protein>
<keyword evidence="4" id="KW-1185">Reference proteome</keyword>
<keyword evidence="1" id="KW-0472">Membrane</keyword>
<comment type="caution">
    <text evidence="3">The sequence shown here is derived from an EMBL/GenBank/DDBJ whole genome shotgun (WGS) entry which is preliminary data.</text>
</comment>
<feature type="transmembrane region" description="Helical" evidence="1">
    <location>
        <begin position="116"/>
        <end position="135"/>
    </location>
</feature>
<dbReference type="PANTHER" id="PTHR46952">
    <property type="entry name" value="SERPENTINE RECEPTOR, CLASS X-RELATED"/>
    <property type="match status" value="1"/>
</dbReference>
<dbReference type="EMBL" id="CANHGI010000002">
    <property type="protein sequence ID" value="CAI5440780.1"/>
    <property type="molecule type" value="Genomic_DNA"/>
</dbReference>
<dbReference type="InterPro" id="IPR019430">
    <property type="entry name" value="7TM_GPCR_serpentine_rcpt_Srx"/>
</dbReference>
<dbReference type="OrthoDB" id="5809666at2759"/>
<dbReference type="AlphaFoldDB" id="A0A9P1I955"/>
<organism evidence="3 4">
    <name type="scientific">Caenorhabditis angaria</name>
    <dbReference type="NCBI Taxonomy" id="860376"/>
    <lineage>
        <taxon>Eukaryota</taxon>
        <taxon>Metazoa</taxon>
        <taxon>Ecdysozoa</taxon>
        <taxon>Nematoda</taxon>
        <taxon>Chromadorea</taxon>
        <taxon>Rhabditida</taxon>
        <taxon>Rhabditina</taxon>
        <taxon>Rhabditomorpha</taxon>
        <taxon>Rhabditoidea</taxon>
        <taxon>Rhabditidae</taxon>
        <taxon>Peloderinae</taxon>
        <taxon>Caenorhabditis</taxon>
    </lineage>
</organism>